<organism evidence="1 2">
    <name type="scientific">Paenibacillus methanolicus</name>
    <dbReference type="NCBI Taxonomy" id="582686"/>
    <lineage>
        <taxon>Bacteria</taxon>
        <taxon>Bacillati</taxon>
        <taxon>Bacillota</taxon>
        <taxon>Bacilli</taxon>
        <taxon>Bacillales</taxon>
        <taxon>Paenibacillaceae</taxon>
        <taxon>Paenibacillus</taxon>
    </lineage>
</organism>
<protein>
    <submittedName>
        <fullName evidence="1">Uncharacterized protein</fullName>
    </submittedName>
</protein>
<dbReference type="RefSeq" id="WP_148931371.1">
    <property type="nucleotide sequence ID" value="NZ_VNHS01000009.1"/>
</dbReference>
<gene>
    <name evidence="1" type="ORF">BCM02_1096</name>
</gene>
<comment type="caution">
    <text evidence="1">The sequence shown here is derived from an EMBL/GenBank/DDBJ whole genome shotgun (WGS) entry which is preliminary data.</text>
</comment>
<reference evidence="1 2" key="1">
    <citation type="submission" date="2019-07" db="EMBL/GenBank/DDBJ databases">
        <title>Genomic Encyclopedia of Type Strains, Phase III (KMG-III): the genomes of soil and plant-associated and newly described type strains.</title>
        <authorList>
            <person name="Whitman W."/>
        </authorList>
    </citation>
    <scope>NUCLEOTIDE SEQUENCE [LARGE SCALE GENOMIC DNA]</scope>
    <source>
        <strain evidence="1 2">BL24</strain>
    </source>
</reference>
<name>A0A5S5BZF1_9BACL</name>
<evidence type="ECO:0000313" key="1">
    <source>
        <dbReference type="EMBL" id="TYP71728.1"/>
    </source>
</evidence>
<dbReference type="Proteomes" id="UP000323257">
    <property type="component" value="Unassembled WGS sequence"/>
</dbReference>
<proteinExistence type="predicted"/>
<dbReference type="AlphaFoldDB" id="A0A5S5BZF1"/>
<keyword evidence="2" id="KW-1185">Reference proteome</keyword>
<evidence type="ECO:0000313" key="2">
    <source>
        <dbReference type="Proteomes" id="UP000323257"/>
    </source>
</evidence>
<sequence>MPNKETVSSVIRDLIKKEETPRAILKKNVRFSVTLTALQNKRLEILAGKIETTKQDLISKVLDAAMVELEDQLGLIDMSHMDSLGLTTYQYQSRYVREIIEALGISEGDWDDIIDKDWNRL</sequence>
<dbReference type="EMBL" id="VNHS01000009">
    <property type="protein sequence ID" value="TYP71728.1"/>
    <property type="molecule type" value="Genomic_DNA"/>
</dbReference>
<accession>A0A5S5BZF1</accession>